<protein>
    <submittedName>
        <fullName evidence="1">Uncharacterized protein</fullName>
    </submittedName>
</protein>
<dbReference type="AlphaFoldDB" id="A0A381S7L5"/>
<dbReference type="EMBL" id="UINC01002703">
    <property type="protein sequence ID" value="SUZ99444.1"/>
    <property type="molecule type" value="Genomic_DNA"/>
</dbReference>
<dbReference type="PROSITE" id="PS51257">
    <property type="entry name" value="PROKAR_LIPOPROTEIN"/>
    <property type="match status" value="1"/>
</dbReference>
<gene>
    <name evidence="1" type="ORF">METZ01_LOCUS52298</name>
</gene>
<proteinExistence type="predicted"/>
<reference evidence="1" key="1">
    <citation type="submission" date="2018-05" db="EMBL/GenBank/DDBJ databases">
        <authorList>
            <person name="Lanie J.A."/>
            <person name="Ng W.-L."/>
            <person name="Kazmierczak K.M."/>
            <person name="Andrzejewski T.M."/>
            <person name="Davidsen T.M."/>
            <person name="Wayne K.J."/>
            <person name="Tettelin H."/>
            <person name="Glass J.I."/>
            <person name="Rusch D."/>
            <person name="Podicherti R."/>
            <person name="Tsui H.-C.T."/>
            <person name="Winkler M.E."/>
        </authorList>
    </citation>
    <scope>NUCLEOTIDE SEQUENCE</scope>
</reference>
<name>A0A381S7L5_9ZZZZ</name>
<accession>A0A381S7L5</accession>
<sequence>MKAIYYITVATVLFFTGCEFFSNNQELMNPPEFEYLIQDLDNELNLDTEQRSSARSSLELGRDFHPDPATLWELAVALQQSLTQEQKDLLLSRNQQIDSQILTEENDHHHRRLEHFQRMDDRLMFIMTEEQLPLYQQIIDTKSALINEIISRYQNEELERQTMRIELMSVMEWFRAEIAILLTEEQQNTLLTERDERDINWRRGRGRWGRFSQDPDELKRAMQSALKLTGDQITILETSHSSVKTALDNLRDSYVDGTSDISAEDFRLAVISIVQNGILEREQVFTELQQEIIDIHRALVLRFMRHTRWGRT</sequence>
<evidence type="ECO:0000313" key="1">
    <source>
        <dbReference type="EMBL" id="SUZ99444.1"/>
    </source>
</evidence>
<organism evidence="1">
    <name type="scientific">marine metagenome</name>
    <dbReference type="NCBI Taxonomy" id="408172"/>
    <lineage>
        <taxon>unclassified sequences</taxon>
        <taxon>metagenomes</taxon>
        <taxon>ecological metagenomes</taxon>
    </lineage>
</organism>